<accession>A0A2G5SR35</accession>
<evidence type="ECO:0000256" key="8">
    <source>
        <dbReference type="ARBA" id="ARBA00023288"/>
    </source>
</evidence>
<reference evidence="12" key="1">
    <citation type="submission" date="2017-10" db="EMBL/GenBank/DDBJ databases">
        <title>Rapid genome shrinkage in a self-fertile nematode reveals novel sperm competition proteins.</title>
        <authorList>
            <person name="Yin D."/>
            <person name="Schwarz E.M."/>
            <person name="Thomas C.G."/>
            <person name="Felde R.L."/>
            <person name="Korf I.F."/>
            <person name="Cutter A.D."/>
            <person name="Schartner C.M."/>
            <person name="Ralston E.J."/>
            <person name="Meyer B.J."/>
            <person name="Haag E.S."/>
        </authorList>
    </citation>
    <scope>NUCLEOTIDE SEQUENCE [LARGE SCALE GENOMIC DNA]</scope>
    <source>
        <strain evidence="12">JU1422</strain>
    </source>
</reference>
<feature type="binding site" evidence="9">
    <location>
        <position position="389"/>
    </location>
    <ligand>
        <name>GTP</name>
        <dbReference type="ChEBI" id="CHEBI:37565"/>
    </ligand>
</feature>
<sequence length="417" mass="48025">MGIALCKPERDAAAKNRQIETQIRIENQANKRKIKMLLLGISDSGKSTIVKQMRVNYCNGFNETEVVNAIFLIRNNIIDAFKHISLLILDSHIIKSDTEKVLLKLFAFESQKIEMMQEVDELRLINSIRVLECITVFFEHYSFHPMIPDNIHYFFPHLERIAVSEYMPTVEDLIHMRQTTLGVHEISFDYQTQTIRLIDVGGQKTERRKWIHFFEGVTAVMFVCSLSSFNQATEQEPNNAFAKGDGRRKQSTPTVLVSVVGVVTQQSAKQNSGPLYWQSQAETWGTKLIDNALFKISFQMVNRLDESVDLFTSIRENNFLKSSNFMLFLNKIDLLGKKLETIQFVNHFPAYEQWITNDNSVQSVAEFIESMFREGLDANQKIYAHLTQATITTNIEYTFGLCCDVIFNKNIETLSLE</sequence>
<dbReference type="FunFam" id="3.40.50.300:FF:000692">
    <property type="entry name" value="Guanine nucleotide-binding protein subunit alpha"/>
    <property type="match status" value="2"/>
</dbReference>
<keyword evidence="10" id="KW-0460">Magnesium</keyword>
<dbReference type="PANTHER" id="PTHR10218:SF302">
    <property type="entry name" value="GUANINE NUCLEOTIDE-BINDING PROTEIN ALPHA-5 SUBUNIT"/>
    <property type="match status" value="1"/>
</dbReference>
<dbReference type="SUPFAM" id="SSF47895">
    <property type="entry name" value="Transducin (alpha subunit), insertion domain"/>
    <property type="match status" value="1"/>
</dbReference>
<name>A0A2G5SR35_9PELO</name>
<comment type="subunit">
    <text evidence="1">G proteins are composed of 3 units; alpha, beta and gamma. The alpha chain contains the guanine nucleotide binding site.</text>
</comment>
<evidence type="ECO:0000256" key="3">
    <source>
        <dbReference type="ARBA" id="ARBA00022723"/>
    </source>
</evidence>
<feature type="binding site" evidence="9">
    <location>
        <begin position="330"/>
        <end position="333"/>
    </location>
    <ligand>
        <name>GTP</name>
        <dbReference type="ChEBI" id="CHEBI:37565"/>
    </ligand>
</feature>
<evidence type="ECO:0000256" key="5">
    <source>
        <dbReference type="ARBA" id="ARBA00023134"/>
    </source>
</evidence>
<dbReference type="GO" id="GO:0007188">
    <property type="term" value="P:adenylate cyclase-modulating G protein-coupled receptor signaling pathway"/>
    <property type="evidence" value="ECO:0007669"/>
    <property type="project" value="TreeGrafter"/>
</dbReference>
<dbReference type="InterPro" id="IPR011025">
    <property type="entry name" value="GproteinA_insert"/>
</dbReference>
<evidence type="ECO:0000256" key="4">
    <source>
        <dbReference type="ARBA" id="ARBA00022741"/>
    </source>
</evidence>
<evidence type="ECO:0000313" key="11">
    <source>
        <dbReference type="EMBL" id="PIC17540.1"/>
    </source>
</evidence>
<keyword evidence="4 9" id="KW-0547">Nucleotide-binding</keyword>
<dbReference type="Proteomes" id="UP000230233">
    <property type="component" value="Chromosome X"/>
</dbReference>
<dbReference type="GO" id="GO:0003924">
    <property type="term" value="F:GTPase activity"/>
    <property type="evidence" value="ECO:0007669"/>
    <property type="project" value="InterPro"/>
</dbReference>
<dbReference type="GO" id="GO:0001664">
    <property type="term" value="F:G protein-coupled receptor binding"/>
    <property type="evidence" value="ECO:0007669"/>
    <property type="project" value="TreeGrafter"/>
</dbReference>
<dbReference type="GO" id="GO:0031683">
    <property type="term" value="F:G-protein beta/gamma-subunit complex binding"/>
    <property type="evidence" value="ECO:0007669"/>
    <property type="project" value="InterPro"/>
</dbReference>
<dbReference type="PRINTS" id="PR00318">
    <property type="entry name" value="GPROTEINA"/>
</dbReference>
<evidence type="ECO:0000313" key="12">
    <source>
        <dbReference type="Proteomes" id="UP000230233"/>
    </source>
</evidence>
<dbReference type="GO" id="GO:0046872">
    <property type="term" value="F:metal ion binding"/>
    <property type="evidence" value="ECO:0007669"/>
    <property type="project" value="UniProtKB-KW"/>
</dbReference>
<dbReference type="AlphaFoldDB" id="A0A2G5SR35"/>
<evidence type="ECO:0000256" key="1">
    <source>
        <dbReference type="ARBA" id="ARBA00011356"/>
    </source>
</evidence>
<keyword evidence="5 9" id="KW-0342">GTP-binding</keyword>
<feature type="binding site" evidence="9">
    <location>
        <begin position="199"/>
        <end position="203"/>
    </location>
    <ligand>
        <name>GTP</name>
        <dbReference type="ChEBI" id="CHEBI:37565"/>
    </ligand>
</feature>
<evidence type="ECO:0000256" key="6">
    <source>
        <dbReference type="ARBA" id="ARBA00023139"/>
    </source>
</evidence>
<dbReference type="Gene3D" id="3.40.50.300">
    <property type="entry name" value="P-loop containing nucleotide triphosphate hydrolases"/>
    <property type="match status" value="2"/>
</dbReference>
<keyword evidence="2" id="KW-0519">Myristate</keyword>
<dbReference type="PROSITE" id="PS51882">
    <property type="entry name" value="G_ALPHA"/>
    <property type="match status" value="1"/>
</dbReference>
<keyword evidence="12" id="KW-1185">Reference proteome</keyword>
<keyword evidence="3 10" id="KW-0479">Metal-binding</keyword>
<dbReference type="EMBL" id="PDUG01000006">
    <property type="protein sequence ID" value="PIC17540.1"/>
    <property type="molecule type" value="Genomic_DNA"/>
</dbReference>
<dbReference type="GO" id="GO:0005737">
    <property type="term" value="C:cytoplasm"/>
    <property type="evidence" value="ECO:0007669"/>
    <property type="project" value="TreeGrafter"/>
</dbReference>
<comment type="caution">
    <text evidence="11">The sequence shown here is derived from an EMBL/GenBank/DDBJ whole genome shotgun (WGS) entry which is preliminary data.</text>
</comment>
<dbReference type="PANTHER" id="PTHR10218">
    <property type="entry name" value="GTP-BINDING PROTEIN ALPHA SUBUNIT"/>
    <property type="match status" value="1"/>
</dbReference>
<keyword evidence="8" id="KW-0449">Lipoprotein</keyword>
<dbReference type="SMART" id="SM00275">
    <property type="entry name" value="G_alpha"/>
    <property type="match status" value="1"/>
</dbReference>
<feature type="binding site" evidence="10">
    <location>
        <position position="47"/>
    </location>
    <ligand>
        <name>Mg(2+)</name>
        <dbReference type="ChEBI" id="CHEBI:18420"/>
    </ligand>
</feature>
<dbReference type="CDD" id="cd00066">
    <property type="entry name" value="G-alpha"/>
    <property type="match status" value="1"/>
</dbReference>
<evidence type="ECO:0000256" key="2">
    <source>
        <dbReference type="ARBA" id="ARBA00022707"/>
    </source>
</evidence>
<dbReference type="STRING" id="1611254.A0A2G5SR35"/>
<gene>
    <name evidence="11" type="primary">Cni-gpa-5</name>
    <name evidence="11" type="synonym">Cnig_chr_X.g23749</name>
    <name evidence="11" type="ORF">B9Z55_023749</name>
</gene>
<dbReference type="InterPro" id="IPR027417">
    <property type="entry name" value="P-loop_NTPase"/>
</dbReference>
<keyword evidence="6" id="KW-0564">Palmitate</keyword>
<proteinExistence type="predicted"/>
<dbReference type="InterPro" id="IPR001019">
    <property type="entry name" value="Gprotein_alpha_su"/>
</dbReference>
<protein>
    <submittedName>
        <fullName evidence="11">Uncharacterized protein</fullName>
    </submittedName>
</protein>
<evidence type="ECO:0000256" key="9">
    <source>
        <dbReference type="PIRSR" id="PIRSR601019-1"/>
    </source>
</evidence>
<dbReference type="Pfam" id="PF00503">
    <property type="entry name" value="G-alpha"/>
    <property type="match status" value="1"/>
</dbReference>
<organism evidence="11 12">
    <name type="scientific">Caenorhabditis nigoni</name>
    <dbReference type="NCBI Taxonomy" id="1611254"/>
    <lineage>
        <taxon>Eukaryota</taxon>
        <taxon>Metazoa</taxon>
        <taxon>Ecdysozoa</taxon>
        <taxon>Nematoda</taxon>
        <taxon>Chromadorea</taxon>
        <taxon>Rhabditida</taxon>
        <taxon>Rhabditina</taxon>
        <taxon>Rhabditomorpha</taxon>
        <taxon>Rhabditoidea</taxon>
        <taxon>Rhabditidae</taxon>
        <taxon>Peloderinae</taxon>
        <taxon>Caenorhabditis</taxon>
    </lineage>
</organism>
<evidence type="ECO:0000256" key="7">
    <source>
        <dbReference type="ARBA" id="ARBA00023224"/>
    </source>
</evidence>
<evidence type="ECO:0000256" key="10">
    <source>
        <dbReference type="PIRSR" id="PIRSR601019-2"/>
    </source>
</evidence>
<keyword evidence="7" id="KW-0807">Transducer</keyword>
<dbReference type="SUPFAM" id="SSF52540">
    <property type="entry name" value="P-loop containing nucleoside triphosphate hydrolases"/>
    <property type="match status" value="1"/>
</dbReference>
<feature type="binding site" evidence="10">
    <location>
        <position position="180"/>
    </location>
    <ligand>
        <name>Mg(2+)</name>
        <dbReference type="ChEBI" id="CHEBI:18420"/>
    </ligand>
</feature>
<dbReference type="GO" id="GO:0005525">
    <property type="term" value="F:GTP binding"/>
    <property type="evidence" value="ECO:0007669"/>
    <property type="project" value="UniProtKB-KW"/>
</dbReference>
<dbReference type="OrthoDB" id="5817230at2759"/>
<dbReference type="GO" id="GO:0005834">
    <property type="term" value="C:heterotrimeric G-protein complex"/>
    <property type="evidence" value="ECO:0007669"/>
    <property type="project" value="TreeGrafter"/>
</dbReference>